<reference evidence="7" key="2">
    <citation type="submission" date="2025-04" db="UniProtKB">
        <authorList>
            <consortium name="RefSeq"/>
        </authorList>
    </citation>
    <scope>IDENTIFICATION</scope>
    <source>
        <strain evidence="7">Aabys</strain>
    </source>
</reference>
<dbReference type="Proteomes" id="UP001652621">
    <property type="component" value="Unplaced"/>
</dbReference>
<feature type="compositionally biased region" description="Acidic residues" evidence="3">
    <location>
        <begin position="27"/>
        <end position="47"/>
    </location>
</feature>
<evidence type="ECO:0000256" key="2">
    <source>
        <dbReference type="ARBA" id="ARBA00030244"/>
    </source>
</evidence>
<evidence type="ECO:0000313" key="5">
    <source>
        <dbReference type="EnsemblMetazoa" id="MDOA005508-PA"/>
    </source>
</evidence>
<feature type="compositionally biased region" description="Acidic residues" evidence="3">
    <location>
        <begin position="77"/>
        <end position="86"/>
    </location>
</feature>
<dbReference type="InterPro" id="IPR011421">
    <property type="entry name" value="BCNT-C"/>
</dbReference>
<dbReference type="InterPro" id="IPR027124">
    <property type="entry name" value="Swc5/CFDP1/2"/>
</dbReference>
<feature type="compositionally biased region" description="Basic and acidic residues" evidence="3">
    <location>
        <begin position="87"/>
        <end position="97"/>
    </location>
</feature>
<evidence type="ECO:0000313" key="6">
    <source>
        <dbReference type="Proteomes" id="UP001652621"/>
    </source>
</evidence>
<feature type="domain" description="BCNT-C" evidence="4">
    <location>
        <begin position="251"/>
        <end position="331"/>
    </location>
</feature>
<feature type="compositionally biased region" description="Basic and acidic residues" evidence="3">
    <location>
        <begin position="167"/>
        <end position="193"/>
    </location>
</feature>
<feature type="region of interest" description="Disordered" evidence="3">
    <location>
        <begin position="235"/>
        <end position="258"/>
    </location>
</feature>
<accession>A0A1I8MJD0</accession>
<evidence type="ECO:0000256" key="3">
    <source>
        <dbReference type="SAM" id="MobiDB-lite"/>
    </source>
</evidence>
<dbReference type="RefSeq" id="XP_005184042.1">
    <property type="nucleotide sequence ID" value="XM_005183985.3"/>
</dbReference>
<feature type="region of interest" description="Disordered" evidence="3">
    <location>
        <begin position="1"/>
        <end position="194"/>
    </location>
</feature>
<dbReference type="STRING" id="7370.A0A1I8MJD0"/>
<dbReference type="PANTHER" id="PTHR48407:SF1">
    <property type="entry name" value="CRANIOFACIAL DEVELOPMENT PROTEIN 1"/>
    <property type="match status" value="1"/>
</dbReference>
<keyword evidence="6" id="KW-1185">Reference proteome</keyword>
<dbReference type="AlphaFoldDB" id="A0A1I8MJD0"/>
<gene>
    <name evidence="5" type="primary">101891586</name>
    <name evidence="7" type="synonym">LOC101891586</name>
</gene>
<protein>
    <recommendedName>
        <fullName evidence="1">Craniofacial development protein 1</fullName>
    </recommendedName>
    <alternativeName>
        <fullName evidence="2">Bucentaur</fullName>
    </alternativeName>
</protein>
<feature type="compositionally biased region" description="Basic residues" evidence="3">
    <location>
        <begin position="54"/>
        <end position="72"/>
    </location>
</feature>
<proteinExistence type="predicted"/>
<name>A0A1I8MJD0_MUSDO</name>
<dbReference type="OrthoDB" id="445677at2759"/>
<dbReference type="VEuPathDB" id="VectorBase:MDOA005508"/>
<dbReference type="KEGG" id="mde:101891586"/>
<dbReference type="PANTHER" id="PTHR48407">
    <property type="entry name" value="CRANIOFACIAL DEVELOPMENT PROTEIN 1"/>
    <property type="match status" value="1"/>
</dbReference>
<dbReference type="PROSITE" id="PS51279">
    <property type="entry name" value="BCNT_C"/>
    <property type="match status" value="1"/>
</dbReference>
<sequence length="332" mass="36751">MEKEKDYASDSDESDEDFRPDAAGESVSEEESNGEDSADGADNEAAEADTSKAKNVKKGKRLTKKQSKKRNNKKDSDDDDDDDDETENYRRSTRQTDGDLTNGKNKTIEKDTLESDEEDKSRTSALWADFLKDVNPVAAKTNKTNGVTTKASVVENASSSDAPTNRESTKLNDKPKETNTKNTSAKEEPEPPKKKVIVTEVLDFAGEEVRVQKEVDASSIKENTAAVTAAPKMQPFGRIMPGAGIKRPAGPGTSGGIGSLLNQIGKKKKLSVLEKSQMDWKSFKTQEGIDEELQTFNKGKDGYLERQDFLQRTDLRQFEIEKSLRQSSRRPL</sequence>
<dbReference type="EnsemblMetazoa" id="MDOA005508-RA">
    <property type="protein sequence ID" value="MDOA005508-PA"/>
    <property type="gene ID" value="MDOA005508"/>
</dbReference>
<feature type="compositionally biased region" description="Polar residues" evidence="3">
    <location>
        <begin position="141"/>
        <end position="166"/>
    </location>
</feature>
<dbReference type="GO" id="GO:0000812">
    <property type="term" value="C:Swr1 complex"/>
    <property type="evidence" value="ECO:0007669"/>
    <property type="project" value="TreeGrafter"/>
</dbReference>
<dbReference type="Pfam" id="PF07572">
    <property type="entry name" value="BCNT"/>
    <property type="match status" value="1"/>
</dbReference>
<evidence type="ECO:0000313" key="7">
    <source>
        <dbReference type="RefSeq" id="XP_005184042.1"/>
    </source>
</evidence>
<dbReference type="VEuPathDB" id="VectorBase:MDOMA2_008299"/>
<reference evidence="5" key="1">
    <citation type="submission" date="2020-05" db="UniProtKB">
        <authorList>
            <consortium name="EnsemblMetazoa"/>
        </authorList>
    </citation>
    <scope>IDENTIFICATION</scope>
    <source>
        <strain evidence="5">Aabys</strain>
    </source>
</reference>
<organism evidence="5">
    <name type="scientific">Musca domestica</name>
    <name type="common">House fly</name>
    <dbReference type="NCBI Taxonomy" id="7370"/>
    <lineage>
        <taxon>Eukaryota</taxon>
        <taxon>Metazoa</taxon>
        <taxon>Ecdysozoa</taxon>
        <taxon>Arthropoda</taxon>
        <taxon>Hexapoda</taxon>
        <taxon>Insecta</taxon>
        <taxon>Pterygota</taxon>
        <taxon>Neoptera</taxon>
        <taxon>Endopterygota</taxon>
        <taxon>Diptera</taxon>
        <taxon>Brachycera</taxon>
        <taxon>Muscomorpha</taxon>
        <taxon>Muscoidea</taxon>
        <taxon>Muscidae</taxon>
        <taxon>Musca</taxon>
    </lineage>
</organism>
<evidence type="ECO:0000259" key="4">
    <source>
        <dbReference type="PROSITE" id="PS51279"/>
    </source>
</evidence>
<dbReference type="eggNOG" id="KOG4776">
    <property type="taxonomic scope" value="Eukaryota"/>
</dbReference>
<evidence type="ECO:0000256" key="1">
    <source>
        <dbReference type="ARBA" id="ARBA00019033"/>
    </source>
</evidence>